<keyword evidence="3" id="KW-0001">2Fe-2S</keyword>
<dbReference type="PRINTS" id="PR00409">
    <property type="entry name" value="PHDIOXRDTASE"/>
</dbReference>
<dbReference type="PANTHER" id="PTHR47354">
    <property type="entry name" value="NADH OXIDOREDUCTASE HCR"/>
    <property type="match status" value="1"/>
</dbReference>
<dbReference type="Pfam" id="PF00111">
    <property type="entry name" value="Fer2"/>
    <property type="match status" value="1"/>
</dbReference>
<dbReference type="SUPFAM" id="SSF63380">
    <property type="entry name" value="Riboflavin synthase domain-like"/>
    <property type="match status" value="1"/>
</dbReference>
<sequence>MTIAPANPTSVDDPSRTRSLLVTQLTLEATSTLTLRLADPDGADLPAWRPGAHIDVILPSGLIRQYSLCGDPDDLRSYRIGVLRDPRSRGGSEEIHNTVLLGRRLDVRGPRNNFALVDAPGYVFVAGGIGITPMVPMIREAVRRGVPWQLFYGARSRDYMPFRAELAELAGPGSGVVHLVPQDECGLLDLDRALAAAAPGIVVYCCGPEAMLAAAQRAGAAANPAREVRIERFSAPAAESADPTAAPGTSFEVELRRSGMVLQIPADRGLLEVIRESVPGVPYSCEGGYCGACETRVLEGTPEHHDLILGDDAQQAGDTMMICVGRSSSERLVLDL</sequence>
<dbReference type="PROSITE" id="PS00197">
    <property type="entry name" value="2FE2S_FER_1"/>
    <property type="match status" value="1"/>
</dbReference>
<dbReference type="EMBL" id="CP073721">
    <property type="protein sequence ID" value="UWZ34561.1"/>
    <property type="molecule type" value="Genomic_DNA"/>
</dbReference>
<reference evidence="10" key="1">
    <citation type="submission" date="2021-04" db="EMBL/GenBank/DDBJ databases">
        <title>Biosynthetic gene clusters of Dactylosporangioum roseum.</title>
        <authorList>
            <person name="Hartkoorn R.C."/>
            <person name="Beaudoing E."/>
            <person name="Hot D."/>
            <person name="Moureu S."/>
        </authorList>
    </citation>
    <scope>NUCLEOTIDE SEQUENCE</scope>
    <source>
        <strain evidence="10">NRRL B-16295</strain>
    </source>
</reference>
<feature type="domain" description="2Fe-2S ferredoxin-type" evidence="8">
    <location>
        <begin position="251"/>
        <end position="336"/>
    </location>
</feature>
<keyword evidence="11" id="KW-1185">Reference proteome</keyword>
<dbReference type="Gene3D" id="2.40.30.10">
    <property type="entry name" value="Translation factors"/>
    <property type="match status" value="1"/>
</dbReference>
<dbReference type="PROSITE" id="PS51085">
    <property type="entry name" value="2FE2S_FER_2"/>
    <property type="match status" value="1"/>
</dbReference>
<comment type="cofactor">
    <cofactor evidence="1">
        <name>FAD</name>
        <dbReference type="ChEBI" id="CHEBI:57692"/>
    </cofactor>
</comment>
<evidence type="ECO:0000259" key="9">
    <source>
        <dbReference type="PROSITE" id="PS51384"/>
    </source>
</evidence>
<keyword evidence="6" id="KW-0408">Iron</keyword>
<keyword evidence="2" id="KW-0285">Flavoprotein</keyword>
<dbReference type="InterPro" id="IPR001433">
    <property type="entry name" value="OxRdtase_FAD/NAD-bd"/>
</dbReference>
<dbReference type="InterPro" id="IPR001041">
    <property type="entry name" value="2Fe-2S_ferredoxin-type"/>
</dbReference>
<evidence type="ECO:0000256" key="2">
    <source>
        <dbReference type="ARBA" id="ARBA00022630"/>
    </source>
</evidence>
<dbReference type="CDD" id="cd00207">
    <property type="entry name" value="fer2"/>
    <property type="match status" value="1"/>
</dbReference>
<feature type="domain" description="FAD-binding FR-type" evidence="9">
    <location>
        <begin position="15"/>
        <end position="117"/>
    </location>
</feature>
<evidence type="ECO:0000313" key="10">
    <source>
        <dbReference type="EMBL" id="UWZ34561.1"/>
    </source>
</evidence>
<dbReference type="RefSeq" id="WP_260723884.1">
    <property type="nucleotide sequence ID" value="NZ_BAAABS010000018.1"/>
</dbReference>
<keyword evidence="4" id="KW-0479">Metal-binding</keyword>
<name>A0ABY5YYU1_9ACTN</name>
<dbReference type="Pfam" id="PF00175">
    <property type="entry name" value="NAD_binding_1"/>
    <property type="match status" value="1"/>
</dbReference>
<evidence type="ECO:0000256" key="3">
    <source>
        <dbReference type="ARBA" id="ARBA00022714"/>
    </source>
</evidence>
<dbReference type="CDD" id="cd06185">
    <property type="entry name" value="PDR_like"/>
    <property type="match status" value="1"/>
</dbReference>
<keyword evidence="5" id="KW-0560">Oxidoreductase</keyword>
<dbReference type="Gene3D" id="3.40.50.80">
    <property type="entry name" value="Nucleotide-binding domain of ferredoxin-NADP reductase (FNR) module"/>
    <property type="match status" value="1"/>
</dbReference>
<evidence type="ECO:0000256" key="7">
    <source>
        <dbReference type="ARBA" id="ARBA00023014"/>
    </source>
</evidence>
<dbReference type="InterPro" id="IPR012675">
    <property type="entry name" value="Beta-grasp_dom_sf"/>
</dbReference>
<dbReference type="InterPro" id="IPR036010">
    <property type="entry name" value="2Fe-2S_ferredoxin-like_sf"/>
</dbReference>
<accession>A0ABY5YYU1</accession>
<keyword evidence="7" id="KW-0411">Iron-sulfur</keyword>
<evidence type="ECO:0000256" key="4">
    <source>
        <dbReference type="ARBA" id="ARBA00022723"/>
    </source>
</evidence>
<proteinExistence type="predicted"/>
<gene>
    <name evidence="10" type="ORF">Drose_25475</name>
</gene>
<evidence type="ECO:0000256" key="6">
    <source>
        <dbReference type="ARBA" id="ARBA00023004"/>
    </source>
</evidence>
<evidence type="ECO:0000256" key="1">
    <source>
        <dbReference type="ARBA" id="ARBA00001974"/>
    </source>
</evidence>
<dbReference type="InterPro" id="IPR006058">
    <property type="entry name" value="2Fe2S_fd_BS"/>
</dbReference>
<protein>
    <submittedName>
        <fullName evidence="10">Oxidoreductase</fullName>
    </submittedName>
</protein>
<dbReference type="SUPFAM" id="SSF52343">
    <property type="entry name" value="Ferredoxin reductase-like, C-terminal NADP-linked domain"/>
    <property type="match status" value="1"/>
</dbReference>
<dbReference type="PROSITE" id="PS51384">
    <property type="entry name" value="FAD_FR"/>
    <property type="match status" value="1"/>
</dbReference>
<dbReference type="InterPro" id="IPR039261">
    <property type="entry name" value="FNR_nucleotide-bd"/>
</dbReference>
<evidence type="ECO:0000259" key="8">
    <source>
        <dbReference type="PROSITE" id="PS51085"/>
    </source>
</evidence>
<dbReference type="PANTHER" id="PTHR47354:SF1">
    <property type="entry name" value="CARNITINE MONOOXYGENASE REDUCTASE SUBUNIT"/>
    <property type="match status" value="1"/>
</dbReference>
<organism evidence="10 11">
    <name type="scientific">Dactylosporangium roseum</name>
    <dbReference type="NCBI Taxonomy" id="47989"/>
    <lineage>
        <taxon>Bacteria</taxon>
        <taxon>Bacillati</taxon>
        <taxon>Actinomycetota</taxon>
        <taxon>Actinomycetes</taxon>
        <taxon>Micromonosporales</taxon>
        <taxon>Micromonosporaceae</taxon>
        <taxon>Dactylosporangium</taxon>
    </lineage>
</organism>
<evidence type="ECO:0000313" key="11">
    <source>
        <dbReference type="Proteomes" id="UP001058271"/>
    </source>
</evidence>
<evidence type="ECO:0000256" key="5">
    <source>
        <dbReference type="ARBA" id="ARBA00023002"/>
    </source>
</evidence>
<dbReference type="InterPro" id="IPR050415">
    <property type="entry name" value="MRET"/>
</dbReference>
<dbReference type="InterPro" id="IPR017927">
    <property type="entry name" value="FAD-bd_FR_type"/>
</dbReference>
<dbReference type="Gene3D" id="3.10.20.30">
    <property type="match status" value="1"/>
</dbReference>
<dbReference type="Proteomes" id="UP001058271">
    <property type="component" value="Chromosome"/>
</dbReference>
<dbReference type="InterPro" id="IPR017938">
    <property type="entry name" value="Riboflavin_synthase-like_b-brl"/>
</dbReference>
<dbReference type="SUPFAM" id="SSF54292">
    <property type="entry name" value="2Fe-2S ferredoxin-like"/>
    <property type="match status" value="1"/>
</dbReference>